<evidence type="ECO:0000313" key="6">
    <source>
        <dbReference type="Proteomes" id="UP000182762"/>
    </source>
</evidence>
<dbReference type="EMBL" id="FOXX01000003">
    <property type="protein sequence ID" value="SFQ51275.1"/>
    <property type="molecule type" value="Genomic_DNA"/>
</dbReference>
<dbReference type="InterPro" id="IPR052700">
    <property type="entry name" value="Carb_kinase_PfkB-like"/>
</dbReference>
<dbReference type="RefSeq" id="WP_061804988.1">
    <property type="nucleotide sequence ID" value="NZ_FOXX01000003.1"/>
</dbReference>
<keyword evidence="2" id="KW-0808">Transferase</keyword>
<dbReference type="GeneID" id="93710512"/>
<dbReference type="Pfam" id="PF00294">
    <property type="entry name" value="PfkB"/>
    <property type="match status" value="1"/>
</dbReference>
<keyword evidence="6" id="KW-1185">Reference proteome</keyword>
<name>A0A1I5Z4P3_9BACI</name>
<organism evidence="5 6">
    <name type="scientific">Priestia endophytica DSM 13796</name>
    <dbReference type="NCBI Taxonomy" id="1121089"/>
    <lineage>
        <taxon>Bacteria</taxon>
        <taxon>Bacillati</taxon>
        <taxon>Bacillota</taxon>
        <taxon>Bacilli</taxon>
        <taxon>Bacillales</taxon>
        <taxon>Bacillaceae</taxon>
        <taxon>Priestia</taxon>
    </lineage>
</organism>
<dbReference type="Proteomes" id="UP000182762">
    <property type="component" value="Unassembled WGS sequence"/>
</dbReference>
<dbReference type="Gene3D" id="3.40.1190.20">
    <property type="match status" value="1"/>
</dbReference>
<sequence>MKKVVTLGEIMLRLSTDTGERLWQSDKLTMHYGGGEANVGISLSHFGHDVYFVSKVPDNALGRGVNRHLQSHGVYMDYVLTGGERLGTYYLESGVGERSAKVMYDRKYSSFSTLTIEELNLEEIFHEATLFHVSGITLALSPSLRELTLLALKKAKEKGIKTSFDFNYRATLWSHKEASEAIQSLLPYVDICFCGELDAIHLLSIEKAAESLSETERIKYYYDRIKEMYPNIQYTSSTVRHVISASVNTLQGNLYGDGKLYQSKVHHIDQIVDRVGGGDAFAAGVLHGIINQSPLQQIISFATAASVLKHTVHGDCNAFSEEEILEFVANEKGKIVR</sequence>
<proteinExistence type="inferred from homology"/>
<accession>A0A1I5Z4P3</accession>
<feature type="domain" description="Carbohydrate kinase PfkB" evidence="4">
    <location>
        <begin position="1"/>
        <end position="318"/>
    </location>
</feature>
<dbReference type="CDD" id="cd01166">
    <property type="entry name" value="KdgK"/>
    <property type="match status" value="1"/>
</dbReference>
<dbReference type="PANTHER" id="PTHR43320:SF2">
    <property type="entry name" value="2-DEHYDRO-3-DEOXYGLUCONOKINASE_2-DEHYDRO-3-DEOXYGALACTONOKINASE"/>
    <property type="match status" value="1"/>
</dbReference>
<gene>
    <name evidence="5" type="ORF">SAMN02745910_01823</name>
</gene>
<reference evidence="5 6" key="1">
    <citation type="submission" date="2016-10" db="EMBL/GenBank/DDBJ databases">
        <authorList>
            <person name="Varghese N."/>
            <person name="Submissions S."/>
        </authorList>
    </citation>
    <scope>NUCLEOTIDE SEQUENCE [LARGE SCALE GENOMIC DNA]</scope>
    <source>
        <strain evidence="5 6">DSM 13796</strain>
    </source>
</reference>
<evidence type="ECO:0000256" key="2">
    <source>
        <dbReference type="ARBA" id="ARBA00022679"/>
    </source>
</evidence>
<dbReference type="InterPro" id="IPR029056">
    <property type="entry name" value="Ribokinase-like"/>
</dbReference>
<comment type="similarity">
    <text evidence="1">Belongs to the carbohydrate kinase PfkB family.</text>
</comment>
<comment type="caution">
    <text evidence="5">The sequence shown here is derived from an EMBL/GenBank/DDBJ whole genome shotgun (WGS) entry which is preliminary data.</text>
</comment>
<dbReference type="InterPro" id="IPR011611">
    <property type="entry name" value="PfkB_dom"/>
</dbReference>
<protein>
    <submittedName>
        <fullName evidence="5">2-dehydro-3-deoxygluconokinase</fullName>
    </submittedName>
</protein>
<evidence type="ECO:0000313" key="5">
    <source>
        <dbReference type="EMBL" id="SFQ51275.1"/>
    </source>
</evidence>
<evidence type="ECO:0000259" key="4">
    <source>
        <dbReference type="Pfam" id="PF00294"/>
    </source>
</evidence>
<dbReference type="PANTHER" id="PTHR43320">
    <property type="entry name" value="SUGAR KINASE"/>
    <property type="match status" value="1"/>
</dbReference>
<evidence type="ECO:0000256" key="1">
    <source>
        <dbReference type="ARBA" id="ARBA00010688"/>
    </source>
</evidence>
<keyword evidence="3" id="KW-0418">Kinase</keyword>
<evidence type="ECO:0000256" key="3">
    <source>
        <dbReference type="ARBA" id="ARBA00022777"/>
    </source>
</evidence>
<dbReference type="SUPFAM" id="SSF53613">
    <property type="entry name" value="Ribokinase-like"/>
    <property type="match status" value="1"/>
</dbReference>